<organism evidence="2 3">
    <name type="scientific">Streptomyces acidicola</name>
    <dbReference type="NCBI Taxonomy" id="2596892"/>
    <lineage>
        <taxon>Bacteria</taxon>
        <taxon>Bacillati</taxon>
        <taxon>Actinomycetota</taxon>
        <taxon>Actinomycetes</taxon>
        <taxon>Kitasatosporales</taxon>
        <taxon>Streptomycetaceae</taxon>
        <taxon>Streptomyces</taxon>
    </lineage>
</organism>
<dbReference type="PANTHER" id="PTHR43667">
    <property type="entry name" value="CYCLOPROPANE-FATTY-ACYL-PHOSPHOLIPID SYNTHASE"/>
    <property type="match status" value="1"/>
</dbReference>
<dbReference type="GO" id="GO:0008168">
    <property type="term" value="F:methyltransferase activity"/>
    <property type="evidence" value="ECO:0007669"/>
    <property type="project" value="UniProtKB-KW"/>
</dbReference>
<dbReference type="InterPro" id="IPR029063">
    <property type="entry name" value="SAM-dependent_MTases_sf"/>
</dbReference>
<dbReference type="Proteomes" id="UP000373149">
    <property type="component" value="Unassembled WGS sequence"/>
</dbReference>
<protein>
    <submittedName>
        <fullName evidence="2">Class I SAM-dependent methyltransferase</fullName>
    </submittedName>
</protein>
<sequence length="261" mass="28291">MDRRRISALAHADHPIAAPLSDTSVAHLLDRALRDGAVQDGAERDRDVRILDLGCGEAAWLVRALEGRPGVRAHGVDLDAGTIAGARDEIAARGLGDRVTLHAQDASEFVADEPFDLVLCVGATHAFGGLLPTLEAARRHLAPGGTALIGDAFWEREPDQGTLDAGFAADDYADLGATVDRIVADGWTPVYGHISTTEEWDEYEWSWTGSLSRWSLDHPDDPDSGEALKAAAEHRSGWLHGYRRTLGFVTLVLRRTPDHLR</sequence>
<accession>A0A5N8WV48</accession>
<proteinExistence type="predicted"/>
<keyword evidence="2" id="KW-0808">Transferase</keyword>
<dbReference type="PANTHER" id="PTHR43667:SF2">
    <property type="entry name" value="FATTY ACID C-METHYL TRANSFERASE"/>
    <property type="match status" value="1"/>
</dbReference>
<dbReference type="SUPFAM" id="SSF53335">
    <property type="entry name" value="S-adenosyl-L-methionine-dependent methyltransferases"/>
    <property type="match status" value="1"/>
</dbReference>
<evidence type="ECO:0000259" key="1">
    <source>
        <dbReference type="Pfam" id="PF08242"/>
    </source>
</evidence>
<dbReference type="RefSeq" id="WP_152865233.1">
    <property type="nucleotide sequence ID" value="NZ_VMNX01000085.1"/>
</dbReference>
<dbReference type="Gene3D" id="3.40.50.150">
    <property type="entry name" value="Vaccinia Virus protein VP39"/>
    <property type="match status" value="1"/>
</dbReference>
<evidence type="ECO:0000313" key="2">
    <source>
        <dbReference type="EMBL" id="MPY51137.1"/>
    </source>
</evidence>
<dbReference type="CDD" id="cd02440">
    <property type="entry name" value="AdoMet_MTases"/>
    <property type="match status" value="1"/>
</dbReference>
<feature type="domain" description="Methyltransferase type 12" evidence="1">
    <location>
        <begin position="51"/>
        <end position="146"/>
    </location>
</feature>
<dbReference type="InterPro" id="IPR013217">
    <property type="entry name" value="Methyltransf_12"/>
</dbReference>
<dbReference type="EMBL" id="VMNX01000085">
    <property type="protein sequence ID" value="MPY51137.1"/>
    <property type="molecule type" value="Genomic_DNA"/>
</dbReference>
<keyword evidence="2" id="KW-0489">Methyltransferase</keyword>
<evidence type="ECO:0000313" key="3">
    <source>
        <dbReference type="Proteomes" id="UP000373149"/>
    </source>
</evidence>
<reference evidence="2 3" key="1">
    <citation type="submission" date="2019-09" db="EMBL/GenBank/DDBJ databases">
        <authorList>
            <person name="Duangmal K."/>
            <person name="Teo W.F.A."/>
            <person name="Lipun K."/>
        </authorList>
    </citation>
    <scope>NUCLEOTIDE SEQUENCE [LARGE SCALE GENOMIC DNA]</scope>
    <source>
        <strain evidence="2 3">K1PN6</strain>
    </source>
</reference>
<dbReference type="AlphaFoldDB" id="A0A5N8WV48"/>
<name>A0A5N8WV48_9ACTN</name>
<dbReference type="InterPro" id="IPR050723">
    <property type="entry name" value="CFA/CMAS"/>
</dbReference>
<keyword evidence="3" id="KW-1185">Reference proteome</keyword>
<dbReference type="GO" id="GO:0032259">
    <property type="term" value="P:methylation"/>
    <property type="evidence" value="ECO:0007669"/>
    <property type="project" value="UniProtKB-KW"/>
</dbReference>
<gene>
    <name evidence="2" type="ORF">FPZ41_22255</name>
</gene>
<comment type="caution">
    <text evidence="2">The sequence shown here is derived from an EMBL/GenBank/DDBJ whole genome shotgun (WGS) entry which is preliminary data.</text>
</comment>
<dbReference type="Pfam" id="PF08242">
    <property type="entry name" value="Methyltransf_12"/>
    <property type="match status" value="1"/>
</dbReference>